<evidence type="ECO:0000256" key="1">
    <source>
        <dbReference type="ARBA" id="ARBA00010406"/>
    </source>
</evidence>
<dbReference type="Proteomes" id="UP001172708">
    <property type="component" value="Unassembled WGS sequence"/>
</dbReference>
<protein>
    <recommendedName>
        <fullName evidence="2 10">Ribonucleoside-diphosphate reductase</fullName>
        <ecNumber evidence="2 10">1.17.4.1</ecNumber>
    </recommendedName>
</protein>
<evidence type="ECO:0000256" key="6">
    <source>
        <dbReference type="ARBA" id="ARBA00023002"/>
    </source>
</evidence>
<organism evidence="13 14">
    <name type="scientific">Demequina muriae</name>
    <dbReference type="NCBI Taxonomy" id="3051664"/>
    <lineage>
        <taxon>Bacteria</taxon>
        <taxon>Bacillati</taxon>
        <taxon>Actinomycetota</taxon>
        <taxon>Actinomycetes</taxon>
        <taxon>Micrococcales</taxon>
        <taxon>Demequinaceae</taxon>
        <taxon>Demequina</taxon>
    </lineage>
</organism>
<keyword evidence="14" id="KW-1185">Reference proteome</keyword>
<feature type="region of interest" description="Disordered" evidence="11">
    <location>
        <begin position="915"/>
        <end position="952"/>
    </location>
</feature>
<dbReference type="NCBIfam" id="NF005101">
    <property type="entry name" value="PRK06539.1"/>
    <property type="match status" value="1"/>
</dbReference>
<evidence type="ECO:0000256" key="3">
    <source>
        <dbReference type="ARBA" id="ARBA00022533"/>
    </source>
</evidence>
<evidence type="ECO:0000256" key="9">
    <source>
        <dbReference type="PROSITE-ProRule" id="PRU00492"/>
    </source>
</evidence>
<dbReference type="InterPro" id="IPR005144">
    <property type="entry name" value="ATP-cone_dom"/>
</dbReference>
<feature type="region of interest" description="Disordered" evidence="11">
    <location>
        <begin position="806"/>
        <end position="833"/>
    </location>
</feature>
<dbReference type="EMBL" id="JAUHQA010000001">
    <property type="protein sequence ID" value="MDN4480710.1"/>
    <property type="molecule type" value="Genomic_DNA"/>
</dbReference>
<evidence type="ECO:0000313" key="13">
    <source>
        <dbReference type="EMBL" id="MDN4480710.1"/>
    </source>
</evidence>
<evidence type="ECO:0000256" key="10">
    <source>
        <dbReference type="RuleBase" id="RU003410"/>
    </source>
</evidence>
<accession>A0ABT8GH09</accession>
<dbReference type="NCBIfam" id="TIGR02506">
    <property type="entry name" value="NrdE_NrdA"/>
    <property type="match status" value="1"/>
</dbReference>
<evidence type="ECO:0000256" key="2">
    <source>
        <dbReference type="ARBA" id="ARBA00012274"/>
    </source>
</evidence>
<gene>
    <name evidence="13" type="ORF">QQX02_07230</name>
</gene>
<dbReference type="PRINTS" id="PR01183">
    <property type="entry name" value="RIBORDTASEM1"/>
</dbReference>
<comment type="similarity">
    <text evidence="1 10">Belongs to the ribonucleoside diphosphate reductase large chain family.</text>
</comment>
<reference evidence="13" key="1">
    <citation type="submission" date="2023-06" db="EMBL/GenBank/DDBJ databases">
        <title>Egi l300058.</title>
        <authorList>
            <person name="Gao L."/>
            <person name="Fang B.-Z."/>
            <person name="Li W.-J."/>
        </authorList>
    </citation>
    <scope>NUCLEOTIDE SEQUENCE</scope>
    <source>
        <strain evidence="13">EGI L300058</strain>
    </source>
</reference>
<keyword evidence="5 9" id="KW-0067">ATP-binding</keyword>
<keyword evidence="6 10" id="KW-0560">Oxidoreductase</keyword>
<dbReference type="Pfam" id="PF00317">
    <property type="entry name" value="Ribonuc_red_lgN"/>
    <property type="match status" value="1"/>
</dbReference>
<evidence type="ECO:0000256" key="8">
    <source>
        <dbReference type="ARBA" id="ARBA00047754"/>
    </source>
</evidence>
<proteinExistence type="inferred from homology"/>
<evidence type="ECO:0000256" key="7">
    <source>
        <dbReference type="ARBA" id="ARBA00023116"/>
    </source>
</evidence>
<dbReference type="InterPro" id="IPR039718">
    <property type="entry name" value="Rrm1"/>
</dbReference>
<evidence type="ECO:0000256" key="11">
    <source>
        <dbReference type="SAM" id="MobiDB-lite"/>
    </source>
</evidence>
<evidence type="ECO:0000256" key="4">
    <source>
        <dbReference type="ARBA" id="ARBA00022741"/>
    </source>
</evidence>
<keyword evidence="4 9" id="KW-0547">Nucleotide-binding</keyword>
<evidence type="ECO:0000313" key="14">
    <source>
        <dbReference type="Proteomes" id="UP001172708"/>
    </source>
</evidence>
<sequence length="997" mass="108388">MTITENTAQSGVNGDAVAEAVAEANPARNGIHVTKRDGTREPYNADRINKAIERAAEGLPDQISITTQIASELAITLFDGITTEQLDEAAIGVAVQNVKDDPYFDTVAARLLRKVIYKRVLGGYESNLELALLHQARFPGYVRDAVEEGLLDTRLESHFDLDALAAALDHERDDLLKYIGTVTMRNRYMITDRHGKALEVPQYFWMRVSMGLSLNEANPTEMAIKFYEKISRLDYLPAGSTLVNAGTSYPQLSNCFVMQMEDDIEHIAKSVRDVMWLTKGTGGIGLSVTKLRSEGSPIRSNNTTSTGPIPFMHTIDSTLRAVSRGGKKFGALCFYMENWHMDFAQFLDLRQNSGDPYRRTRTANTAVWISDEFMKRVEANDDWYLFDPAEAPDLVELTGSAFSARYAELVALAEAGKIRSFKKMKAREQYKSILIMLQTTSHPWLTWKDTINNRALNTNTGTIHLSNLCTEICLPQDRENIAVCNLASVNLSEHLVNGAIDWDRMEQSTRLAVRQLDNLVDITLSSVPESEFANRENRAVGLGVMGFTDLTERLGLAYESEEAYDLIDEIMEFVSFHAIDASADLARERGSYSNFEGSGWSQGKVPFDTIAEAEADRGVAIEVNRTTRQDWDTLREKVKGGIRNATLMAVAPTASIGLVAGTTPGFDPQFSQIFSRATSSGKFLEVNRNLVRDLQELGLWEQLRDQLLEVQGDLSQLEDAPDHLKDVYKTSFQLSPYAFIEVAARAQKWIDQAISRNIYLADRDVENMMDLYSAAWKRGVKTTYYLHMKPRHTAEQSTVRVNKTEKMNKASSSGTGGAAGGPSRRGFGARKGFGGASKATEASVAAAEAASAVAVTDAPVEAAAPAAAPAKKGFGAAAAKATPVAAPAEPRTSTASIATAPASVLSAVASQAFSPAPVEQPEVPPTSLPEPAESPAATGAVETGAARAPEGSTVLDVTESLHVTESTVATSIGDAEVVGGVACPVDPMEALQCESCQ</sequence>
<dbReference type="InterPro" id="IPR013509">
    <property type="entry name" value="RNR_lsu_N"/>
</dbReference>
<dbReference type="InterPro" id="IPR013346">
    <property type="entry name" value="NrdE_NrdA_C"/>
</dbReference>
<keyword evidence="3" id="KW-0021">Allosteric enzyme</keyword>
<dbReference type="InterPro" id="IPR008926">
    <property type="entry name" value="RNR_R1-su_N"/>
</dbReference>
<dbReference type="PROSITE" id="PS00089">
    <property type="entry name" value="RIBORED_LARGE"/>
    <property type="match status" value="1"/>
</dbReference>
<dbReference type="PANTHER" id="PTHR11573">
    <property type="entry name" value="RIBONUCLEOSIDE-DIPHOSPHATE REDUCTASE LARGE CHAIN"/>
    <property type="match status" value="1"/>
</dbReference>
<comment type="caution">
    <text evidence="13">The sequence shown here is derived from an EMBL/GenBank/DDBJ whole genome shotgun (WGS) entry which is preliminary data.</text>
</comment>
<dbReference type="InterPro" id="IPR000788">
    <property type="entry name" value="RNR_lg_C"/>
</dbReference>
<dbReference type="PROSITE" id="PS51161">
    <property type="entry name" value="ATP_CONE"/>
    <property type="match status" value="1"/>
</dbReference>
<dbReference type="CDD" id="cd01679">
    <property type="entry name" value="RNR_I"/>
    <property type="match status" value="1"/>
</dbReference>
<feature type="domain" description="ATP-cone" evidence="12">
    <location>
        <begin position="31"/>
        <end position="122"/>
    </location>
</feature>
<keyword evidence="7 10" id="KW-0215">Deoxyribonucleotide synthesis</keyword>
<evidence type="ECO:0000256" key="5">
    <source>
        <dbReference type="ARBA" id="ARBA00022840"/>
    </source>
</evidence>
<evidence type="ECO:0000259" key="12">
    <source>
        <dbReference type="PROSITE" id="PS51161"/>
    </source>
</evidence>
<dbReference type="EC" id="1.17.4.1" evidence="2 10"/>
<dbReference type="Pfam" id="PF03477">
    <property type="entry name" value="ATP-cone"/>
    <property type="match status" value="1"/>
</dbReference>
<comment type="function">
    <text evidence="10">Provides the precursors necessary for DNA synthesis. Catalyzes the biosynthesis of deoxyribonucleotides from the corresponding ribonucleotides.</text>
</comment>
<dbReference type="SUPFAM" id="SSF48168">
    <property type="entry name" value="R1 subunit of ribonucleotide reductase, N-terminal domain"/>
    <property type="match status" value="1"/>
</dbReference>
<dbReference type="Gene3D" id="3.20.70.20">
    <property type="match status" value="1"/>
</dbReference>
<dbReference type="PANTHER" id="PTHR11573:SF6">
    <property type="entry name" value="RIBONUCLEOSIDE-DIPHOSPHATE REDUCTASE LARGE SUBUNIT"/>
    <property type="match status" value="1"/>
</dbReference>
<comment type="catalytic activity">
    <reaction evidence="8 10">
        <text>a 2'-deoxyribonucleoside 5'-diphosphate + [thioredoxin]-disulfide + H2O = a ribonucleoside 5'-diphosphate + [thioredoxin]-dithiol</text>
        <dbReference type="Rhea" id="RHEA:23252"/>
        <dbReference type="Rhea" id="RHEA-COMP:10698"/>
        <dbReference type="Rhea" id="RHEA-COMP:10700"/>
        <dbReference type="ChEBI" id="CHEBI:15377"/>
        <dbReference type="ChEBI" id="CHEBI:29950"/>
        <dbReference type="ChEBI" id="CHEBI:50058"/>
        <dbReference type="ChEBI" id="CHEBI:57930"/>
        <dbReference type="ChEBI" id="CHEBI:73316"/>
        <dbReference type="EC" id="1.17.4.1"/>
    </reaction>
</comment>
<name>A0ABT8GH09_9MICO</name>
<dbReference type="SUPFAM" id="SSF51998">
    <property type="entry name" value="PFL-like glycyl radical enzymes"/>
    <property type="match status" value="1"/>
</dbReference>
<dbReference type="Pfam" id="PF02867">
    <property type="entry name" value="Ribonuc_red_lgC"/>
    <property type="match status" value="1"/>
</dbReference>